<dbReference type="STRING" id="50429.A0A2B4RYA8"/>
<protein>
    <submittedName>
        <fullName evidence="2">Ubiquitin carboxyl-terminal hydrolase CYLD</fullName>
    </submittedName>
</protein>
<dbReference type="Pfam" id="PF01302">
    <property type="entry name" value="CAP_GLY"/>
    <property type="match status" value="1"/>
</dbReference>
<name>A0A2B4RYA8_STYPI</name>
<sequence>MCFSLGLKKFEPMKVLRGELLEGVPEAEQPTDLPKVAVVGIERKSLRLECRMEDMTRLSEEEANFLLAISSLEERYQTSIVKKRLAFGRQLFPGCAVFVKVERISKVLPGVVWYKGELPPNLGTWFGVEILNNPGLGDCDGTFRNKRYFNCAPDSGVFVGLDKLTPREDEQEIKSQEHVKKDETTQAKQKARLKDSILSFWKGKREQRSLIGINGVLRIDERVVTFIKDSPARGTVRYIGKETDSSGNFCIIVGLELASSLTSLFNQL</sequence>
<dbReference type="GO" id="GO:0016787">
    <property type="term" value="F:hydrolase activity"/>
    <property type="evidence" value="ECO:0007669"/>
    <property type="project" value="UniProtKB-KW"/>
</dbReference>
<evidence type="ECO:0000313" key="2">
    <source>
        <dbReference type="EMBL" id="PFX21235.1"/>
    </source>
</evidence>
<dbReference type="InterPro" id="IPR000938">
    <property type="entry name" value="CAP-Gly_domain"/>
</dbReference>
<dbReference type="AlphaFoldDB" id="A0A2B4RYA8"/>
<dbReference type="SMART" id="SM01052">
    <property type="entry name" value="CAP_GLY"/>
    <property type="match status" value="1"/>
</dbReference>
<organism evidence="2 3">
    <name type="scientific">Stylophora pistillata</name>
    <name type="common">Smooth cauliflower coral</name>
    <dbReference type="NCBI Taxonomy" id="50429"/>
    <lineage>
        <taxon>Eukaryota</taxon>
        <taxon>Metazoa</taxon>
        <taxon>Cnidaria</taxon>
        <taxon>Anthozoa</taxon>
        <taxon>Hexacorallia</taxon>
        <taxon>Scleractinia</taxon>
        <taxon>Astrocoeniina</taxon>
        <taxon>Pocilloporidae</taxon>
        <taxon>Stylophora</taxon>
    </lineage>
</organism>
<evidence type="ECO:0000313" key="3">
    <source>
        <dbReference type="Proteomes" id="UP000225706"/>
    </source>
</evidence>
<feature type="domain" description="CAP-Gly" evidence="1">
    <location>
        <begin position="116"/>
        <end position="160"/>
    </location>
</feature>
<proteinExistence type="predicted"/>
<keyword evidence="2" id="KW-0378">Hydrolase</keyword>
<dbReference type="EMBL" id="LSMT01000285">
    <property type="protein sequence ID" value="PFX21235.1"/>
    <property type="molecule type" value="Genomic_DNA"/>
</dbReference>
<keyword evidence="3" id="KW-1185">Reference proteome</keyword>
<dbReference type="SUPFAM" id="SSF74924">
    <property type="entry name" value="Cap-Gly domain"/>
    <property type="match status" value="1"/>
</dbReference>
<dbReference type="OrthoDB" id="6287070at2759"/>
<dbReference type="PROSITE" id="PS50245">
    <property type="entry name" value="CAP_GLY_2"/>
    <property type="match status" value="1"/>
</dbReference>
<dbReference type="InterPro" id="IPR036859">
    <property type="entry name" value="CAP-Gly_dom_sf"/>
</dbReference>
<reference evidence="3" key="1">
    <citation type="journal article" date="2017" name="bioRxiv">
        <title>Comparative analysis of the genomes of Stylophora pistillata and Acropora digitifera provides evidence for extensive differences between species of corals.</title>
        <authorList>
            <person name="Voolstra C.R."/>
            <person name="Li Y."/>
            <person name="Liew Y.J."/>
            <person name="Baumgarten S."/>
            <person name="Zoccola D."/>
            <person name="Flot J.-F."/>
            <person name="Tambutte S."/>
            <person name="Allemand D."/>
            <person name="Aranda M."/>
        </authorList>
    </citation>
    <scope>NUCLEOTIDE SEQUENCE [LARGE SCALE GENOMIC DNA]</scope>
</reference>
<dbReference type="Proteomes" id="UP000225706">
    <property type="component" value="Unassembled WGS sequence"/>
</dbReference>
<comment type="caution">
    <text evidence="2">The sequence shown here is derived from an EMBL/GenBank/DDBJ whole genome shotgun (WGS) entry which is preliminary data.</text>
</comment>
<evidence type="ECO:0000259" key="1">
    <source>
        <dbReference type="PROSITE" id="PS50245"/>
    </source>
</evidence>
<dbReference type="Gene3D" id="2.30.30.190">
    <property type="entry name" value="CAP Gly-rich-like domain"/>
    <property type="match status" value="1"/>
</dbReference>
<gene>
    <name evidence="2" type="primary">CYLD</name>
    <name evidence="2" type="ORF">AWC38_SpisGene14288</name>
</gene>
<accession>A0A2B4RYA8</accession>